<proteinExistence type="predicted"/>
<keyword evidence="1" id="KW-0812">Transmembrane</keyword>
<keyword evidence="1" id="KW-1133">Transmembrane helix</keyword>
<organism evidence="2 3">
    <name type="scientific">Pilibacter termitis</name>
    <dbReference type="NCBI Taxonomy" id="263852"/>
    <lineage>
        <taxon>Bacteria</taxon>
        <taxon>Bacillati</taxon>
        <taxon>Bacillota</taxon>
        <taxon>Bacilli</taxon>
        <taxon>Lactobacillales</taxon>
        <taxon>Enterococcaceae</taxon>
        <taxon>Pilibacter</taxon>
    </lineage>
</organism>
<evidence type="ECO:0000256" key="1">
    <source>
        <dbReference type="SAM" id="Phobius"/>
    </source>
</evidence>
<evidence type="ECO:0000313" key="3">
    <source>
        <dbReference type="Proteomes" id="UP000190328"/>
    </source>
</evidence>
<gene>
    <name evidence="2" type="ORF">SAMN02745116_01811</name>
</gene>
<feature type="transmembrane region" description="Helical" evidence="1">
    <location>
        <begin position="31"/>
        <end position="53"/>
    </location>
</feature>
<reference evidence="3" key="1">
    <citation type="submission" date="2017-02" db="EMBL/GenBank/DDBJ databases">
        <authorList>
            <person name="Varghese N."/>
            <person name="Submissions S."/>
        </authorList>
    </citation>
    <scope>NUCLEOTIDE SEQUENCE [LARGE SCALE GENOMIC DNA]</scope>
    <source>
        <strain evidence="3">ATCC BAA-1030</strain>
    </source>
</reference>
<feature type="transmembrane region" description="Helical" evidence="1">
    <location>
        <begin position="102"/>
        <end position="124"/>
    </location>
</feature>
<sequence>MTKKLKLSFIALDIYTVLLLNLFVMKMKTSSLVFPILIIFIHLFVFIAVILANKRVIQVYYIVGKSKKREWTENFCVDFFSLFLSTIVFNGMFAIFLRESHLFILCLLSFLLITLKNMYLFLFLRRIV</sequence>
<name>A0A1T4PJ28_9ENTE</name>
<dbReference type="EMBL" id="FUXI01000021">
    <property type="protein sequence ID" value="SJZ91411.1"/>
    <property type="molecule type" value="Genomic_DNA"/>
</dbReference>
<keyword evidence="3" id="KW-1185">Reference proteome</keyword>
<dbReference type="Proteomes" id="UP000190328">
    <property type="component" value="Unassembled WGS sequence"/>
</dbReference>
<dbReference type="AlphaFoldDB" id="A0A1T4PJ28"/>
<feature type="transmembrane region" description="Helical" evidence="1">
    <location>
        <begin position="74"/>
        <end position="96"/>
    </location>
</feature>
<accession>A0A1T4PJ28</accession>
<protein>
    <submittedName>
        <fullName evidence="2">Uncharacterized protein</fullName>
    </submittedName>
</protein>
<keyword evidence="1" id="KW-0472">Membrane</keyword>
<dbReference type="STRING" id="263852.SAMN02745116_01811"/>
<feature type="transmembrane region" description="Helical" evidence="1">
    <location>
        <begin position="7"/>
        <end position="25"/>
    </location>
</feature>
<evidence type="ECO:0000313" key="2">
    <source>
        <dbReference type="EMBL" id="SJZ91411.1"/>
    </source>
</evidence>